<dbReference type="EMBL" id="HBUE01074839">
    <property type="protein sequence ID" value="CAG6474494.1"/>
    <property type="molecule type" value="Transcribed_RNA"/>
</dbReference>
<name>A0A8D8FLJ3_CULPI</name>
<dbReference type="AlphaFoldDB" id="A0A8D8FLJ3"/>
<sequence length="109" mass="12663">MTPRCVPGVWLDPTVLITHRRTELAIRRSNSRTIHTNGMNLPKTVAIRPLVRMNRRRRMTRTLNPKPRLLTSPKTWNRFVTAHPRTATKLASWTLRRAIRIAICSSTRS</sequence>
<evidence type="ECO:0000313" key="1">
    <source>
        <dbReference type="EMBL" id="CAG6474494.1"/>
    </source>
</evidence>
<proteinExistence type="predicted"/>
<dbReference type="EMBL" id="HBUE01305573">
    <property type="protein sequence ID" value="CAG6580727.1"/>
    <property type="molecule type" value="Transcribed_RNA"/>
</dbReference>
<dbReference type="EMBL" id="HBUE01199421">
    <property type="protein sequence ID" value="CAG6528946.1"/>
    <property type="molecule type" value="Transcribed_RNA"/>
</dbReference>
<reference evidence="1" key="1">
    <citation type="submission" date="2021-05" db="EMBL/GenBank/DDBJ databases">
        <authorList>
            <person name="Alioto T."/>
            <person name="Alioto T."/>
            <person name="Gomez Garrido J."/>
        </authorList>
    </citation>
    <scope>NUCLEOTIDE SEQUENCE</scope>
</reference>
<organism evidence="1">
    <name type="scientific">Culex pipiens</name>
    <name type="common">House mosquito</name>
    <dbReference type="NCBI Taxonomy" id="7175"/>
    <lineage>
        <taxon>Eukaryota</taxon>
        <taxon>Metazoa</taxon>
        <taxon>Ecdysozoa</taxon>
        <taxon>Arthropoda</taxon>
        <taxon>Hexapoda</taxon>
        <taxon>Insecta</taxon>
        <taxon>Pterygota</taxon>
        <taxon>Neoptera</taxon>
        <taxon>Endopterygota</taxon>
        <taxon>Diptera</taxon>
        <taxon>Nematocera</taxon>
        <taxon>Culicoidea</taxon>
        <taxon>Culicidae</taxon>
        <taxon>Culicinae</taxon>
        <taxon>Culicini</taxon>
        <taxon>Culex</taxon>
        <taxon>Culex</taxon>
    </lineage>
</organism>
<protein>
    <submittedName>
        <fullName evidence="1">(northern house mosquito) hypothetical protein</fullName>
    </submittedName>
</protein>
<accession>A0A8D8FLJ3</accession>